<feature type="transmembrane region" description="Helical" evidence="1">
    <location>
        <begin position="88"/>
        <end position="106"/>
    </location>
</feature>
<organism evidence="2 3">
    <name type="scientific">Cellvibrio fibrivorans</name>
    <dbReference type="NCBI Taxonomy" id="126350"/>
    <lineage>
        <taxon>Bacteria</taxon>
        <taxon>Pseudomonadati</taxon>
        <taxon>Pseudomonadota</taxon>
        <taxon>Gammaproteobacteria</taxon>
        <taxon>Cellvibrionales</taxon>
        <taxon>Cellvibrionaceae</taxon>
        <taxon>Cellvibrio</taxon>
    </lineage>
</organism>
<dbReference type="EMBL" id="JAVDVX010000001">
    <property type="protein sequence ID" value="MDR7088919.1"/>
    <property type="molecule type" value="Genomic_DNA"/>
</dbReference>
<evidence type="ECO:0000256" key="1">
    <source>
        <dbReference type="SAM" id="Phobius"/>
    </source>
</evidence>
<proteinExistence type="predicted"/>
<gene>
    <name evidence="2" type="ORF">J2X05_000922</name>
</gene>
<sequence length="194" mass="22266">MFNTLTHFATRLAQSLTPLQWWCIAIVLVVIRQLTQVWLDGLYVDSQFPVPFYIGQTTFNAEELKGYYAVLISKGTLEDYFWVQMADYLFMVTVFVSFFALMTAVYRSLPNVKWLKDLACVMVFIAPTAALFDAVENLVSFFFIADAQGFADWLVYPYSSFAVIKFAIFILAYLWAIVGLLISVIGFLVRRFQS</sequence>
<feature type="transmembrane region" description="Helical" evidence="1">
    <location>
        <begin position="164"/>
        <end position="189"/>
    </location>
</feature>
<dbReference type="Proteomes" id="UP001253595">
    <property type="component" value="Unassembled WGS sequence"/>
</dbReference>
<keyword evidence="1" id="KW-0472">Membrane</keyword>
<dbReference type="RefSeq" id="WP_310069207.1">
    <property type="nucleotide sequence ID" value="NZ_JAVDVX010000001.1"/>
</dbReference>
<name>A0ABU1UUP7_9GAMM</name>
<evidence type="ECO:0000313" key="2">
    <source>
        <dbReference type="EMBL" id="MDR7088919.1"/>
    </source>
</evidence>
<accession>A0ABU1UUP7</accession>
<evidence type="ECO:0000313" key="3">
    <source>
        <dbReference type="Proteomes" id="UP001253595"/>
    </source>
</evidence>
<reference evidence="2 3" key="1">
    <citation type="submission" date="2023-07" db="EMBL/GenBank/DDBJ databases">
        <title>Sorghum-associated microbial communities from plants grown in Nebraska, USA.</title>
        <authorList>
            <person name="Schachtman D."/>
        </authorList>
    </citation>
    <scope>NUCLEOTIDE SEQUENCE [LARGE SCALE GENOMIC DNA]</scope>
    <source>
        <strain evidence="2 3">BE190</strain>
    </source>
</reference>
<feature type="transmembrane region" description="Helical" evidence="1">
    <location>
        <begin position="118"/>
        <end position="144"/>
    </location>
</feature>
<evidence type="ECO:0008006" key="4">
    <source>
        <dbReference type="Google" id="ProtNLM"/>
    </source>
</evidence>
<protein>
    <recommendedName>
        <fullName evidence="4">TIGR01906 family membrane protein</fullName>
    </recommendedName>
</protein>
<keyword evidence="1" id="KW-0812">Transmembrane</keyword>
<keyword evidence="3" id="KW-1185">Reference proteome</keyword>
<feature type="transmembrane region" description="Helical" evidence="1">
    <location>
        <begin position="21"/>
        <end position="39"/>
    </location>
</feature>
<comment type="caution">
    <text evidence="2">The sequence shown here is derived from an EMBL/GenBank/DDBJ whole genome shotgun (WGS) entry which is preliminary data.</text>
</comment>
<keyword evidence="1" id="KW-1133">Transmembrane helix</keyword>